<keyword evidence="3" id="KW-1185">Reference proteome</keyword>
<reference evidence="2 3" key="1">
    <citation type="journal article" date="2020" name="Nat. Commun.">
        <title>Genome of Tripterygium wilfordii and identification of cytochrome P450 involved in triptolide biosynthesis.</title>
        <authorList>
            <person name="Tu L."/>
            <person name="Su P."/>
            <person name="Zhang Z."/>
            <person name="Gao L."/>
            <person name="Wang J."/>
            <person name="Hu T."/>
            <person name="Zhou J."/>
            <person name="Zhang Y."/>
            <person name="Zhao Y."/>
            <person name="Liu Y."/>
            <person name="Song Y."/>
            <person name="Tong Y."/>
            <person name="Lu Y."/>
            <person name="Yang J."/>
            <person name="Xu C."/>
            <person name="Jia M."/>
            <person name="Peters R.J."/>
            <person name="Huang L."/>
            <person name="Gao W."/>
        </authorList>
    </citation>
    <scope>NUCLEOTIDE SEQUENCE [LARGE SCALE GENOMIC DNA]</scope>
    <source>
        <strain evidence="3">cv. XIE 37</strain>
        <tissue evidence="2">Leaf</tissue>
    </source>
</reference>
<keyword evidence="1" id="KW-0732">Signal</keyword>
<feature type="chain" id="PRO_5029754258" description="Late embryogenesis abundant protein LEA-2 subgroup domain-containing protein" evidence="1">
    <location>
        <begin position="24"/>
        <end position="122"/>
    </location>
</feature>
<evidence type="ECO:0000313" key="2">
    <source>
        <dbReference type="EMBL" id="KAF5739150.1"/>
    </source>
</evidence>
<proteinExistence type="predicted"/>
<name>A0A7J7CYL1_TRIWF</name>
<dbReference type="Proteomes" id="UP000593562">
    <property type="component" value="Unassembled WGS sequence"/>
</dbReference>
<sequence>MFLFLICFWLLLMSSRLNHTSFADLILQLKKYDQPRKSHRTVSVNLVGNKVPLYGAGSSLAASQTGSYIAIPFTLDLEIHSRGDVVGKLVRVRHKKQISCLLVLDSTRTKPIKFKKDDCRYS</sequence>
<evidence type="ECO:0000256" key="1">
    <source>
        <dbReference type="SAM" id="SignalP"/>
    </source>
</evidence>
<gene>
    <name evidence="2" type="ORF">HS088_TW12G00350</name>
</gene>
<comment type="caution">
    <text evidence="2">The sequence shown here is derived from an EMBL/GenBank/DDBJ whole genome shotgun (WGS) entry which is preliminary data.</text>
</comment>
<organism evidence="2 3">
    <name type="scientific">Tripterygium wilfordii</name>
    <name type="common">Thunder God vine</name>
    <dbReference type="NCBI Taxonomy" id="458696"/>
    <lineage>
        <taxon>Eukaryota</taxon>
        <taxon>Viridiplantae</taxon>
        <taxon>Streptophyta</taxon>
        <taxon>Embryophyta</taxon>
        <taxon>Tracheophyta</taxon>
        <taxon>Spermatophyta</taxon>
        <taxon>Magnoliopsida</taxon>
        <taxon>eudicotyledons</taxon>
        <taxon>Gunneridae</taxon>
        <taxon>Pentapetalae</taxon>
        <taxon>rosids</taxon>
        <taxon>fabids</taxon>
        <taxon>Celastrales</taxon>
        <taxon>Celastraceae</taxon>
        <taxon>Tripterygium</taxon>
    </lineage>
</organism>
<protein>
    <recommendedName>
        <fullName evidence="4">Late embryogenesis abundant protein LEA-2 subgroup domain-containing protein</fullName>
    </recommendedName>
</protein>
<dbReference type="InParanoid" id="A0A7J7CYL1"/>
<dbReference type="EMBL" id="JAAARO010000012">
    <property type="protein sequence ID" value="KAF5739150.1"/>
    <property type="molecule type" value="Genomic_DNA"/>
</dbReference>
<feature type="signal peptide" evidence="1">
    <location>
        <begin position="1"/>
        <end position="23"/>
    </location>
</feature>
<evidence type="ECO:0008006" key="4">
    <source>
        <dbReference type="Google" id="ProtNLM"/>
    </source>
</evidence>
<accession>A0A7J7CYL1</accession>
<dbReference type="AlphaFoldDB" id="A0A7J7CYL1"/>
<evidence type="ECO:0000313" key="3">
    <source>
        <dbReference type="Proteomes" id="UP000593562"/>
    </source>
</evidence>